<proteinExistence type="inferred from homology"/>
<organism evidence="18 19">
    <name type="scientific">Physcomitrium patens</name>
    <name type="common">Spreading-leaved earth moss</name>
    <name type="synonym">Physcomitrella patens</name>
    <dbReference type="NCBI Taxonomy" id="3218"/>
    <lineage>
        <taxon>Eukaryota</taxon>
        <taxon>Viridiplantae</taxon>
        <taxon>Streptophyta</taxon>
        <taxon>Embryophyta</taxon>
        <taxon>Bryophyta</taxon>
        <taxon>Bryophytina</taxon>
        <taxon>Bryopsida</taxon>
        <taxon>Funariidae</taxon>
        <taxon>Funariales</taxon>
        <taxon>Funariaceae</taxon>
        <taxon>Physcomitrium</taxon>
    </lineage>
</organism>
<dbReference type="Proteomes" id="UP000006727">
    <property type="component" value="Chromosome 22"/>
</dbReference>
<evidence type="ECO:0000256" key="14">
    <source>
        <dbReference type="ARBA" id="ARBA00042842"/>
    </source>
</evidence>
<evidence type="ECO:0000256" key="3">
    <source>
        <dbReference type="ARBA" id="ARBA00022490"/>
    </source>
</evidence>
<dbReference type="EMBL" id="ABEU02000022">
    <property type="status" value="NOT_ANNOTATED_CDS"/>
    <property type="molecule type" value="Genomic_DNA"/>
</dbReference>
<dbReference type="GO" id="GO:0008760">
    <property type="term" value="F:UDP-N-acetylglucosamine 1-carboxyvinyltransferase activity"/>
    <property type="evidence" value="ECO:0000318"/>
    <property type="project" value="GO_Central"/>
</dbReference>
<dbReference type="NCBIfam" id="NF006873">
    <property type="entry name" value="PRK09369.1"/>
    <property type="match status" value="1"/>
</dbReference>
<sequence length="750" mass="81230">MNDPTTDLIYSSQSNRHQPPHTLERSSVSGKRRTISSSKRRGLDERDMHDVDERRRQSRGFSLGSRSRSLFRSAVLPLKHQRIGAYASNQAMNESQGWASPQHTSSCLRKHSDVGTSSLTHPLKNLNSQSGRFKAVFEGGRSSQFLRRFNRNQLLSWDSYTGHGGPAYKLGAANSRISEPEMKQGSSGSVGFSFERKNFRSIASIRVLGEHSSTNVCKSDSFNWVLKGRNRFCLTPICGVENRVALEVVLEAPPPNSPLHSPEAAALESASYLESLSSPRAELGNRSSKATQTLTSLKKTILHSSALTDMSPFRPGHLVECFEVEGRRRLSGEVNISGAKNSALAVLAGAICSEGQVYLEMIPDLHDVRRMFQVLQSVGVKVQRASSGFMIDAKDLTSVEPCSEAVRKLRASFFVIGALLGRKGEAVVPLPGGCNIGARPIDLHVRGLEALGADIEIRQGKVFGRALNGRNLTGGSFFLDYPSVGATETLMMAAALADGHTTLSNVAQEPEVVDLANFLNSCGACIQGAGTNTLSISGIRKLHGTEYCVIPDRIEAGTFLIAAAITRSSISMNPVIPKHLASVIEKLRTIGCQIQVTRSDSLRINCAEMLRSCNVKTLPYPGFPTDLQPQLMSLLTTCSGQSVLEETVFEGRMRQAEELQKLGAQIKMSRNIAIINGKETGSLLYGAPVLATDLRAGAALVLAGLSAEGTTYIEGISHIDRGYEKLDLKLRLLGASIQRAPCLPAELTLE</sequence>
<dbReference type="Pfam" id="PF00275">
    <property type="entry name" value="EPSP_synthase"/>
    <property type="match status" value="1"/>
</dbReference>
<dbReference type="InterPro" id="IPR036968">
    <property type="entry name" value="Enolpyruvate_Tfrase_sf"/>
</dbReference>
<dbReference type="PANTHER" id="PTHR43783">
    <property type="entry name" value="UDP-N-ACETYLGLUCOSAMINE 1-CARBOXYVINYLTRANSFERASE"/>
    <property type="match status" value="1"/>
</dbReference>
<evidence type="ECO:0000256" key="10">
    <source>
        <dbReference type="ARBA" id="ARBA00038367"/>
    </source>
</evidence>
<dbReference type="InterPro" id="IPR050068">
    <property type="entry name" value="MurA_subfamily"/>
</dbReference>
<dbReference type="GO" id="GO:0051301">
    <property type="term" value="P:cell division"/>
    <property type="evidence" value="ECO:0007669"/>
    <property type="project" value="UniProtKB-KW"/>
</dbReference>
<dbReference type="InterPro" id="IPR013792">
    <property type="entry name" value="RNA3'P_cycl/enolpyr_Trfase_a/b"/>
</dbReference>
<dbReference type="GO" id="GO:0019277">
    <property type="term" value="P:UDP-N-acetylgalactosamine biosynthetic process"/>
    <property type="evidence" value="ECO:0007669"/>
    <property type="project" value="InterPro"/>
</dbReference>
<dbReference type="PANTHER" id="PTHR43783:SF1">
    <property type="entry name" value="UDP-N-ACETYLGLUCOSAMINE 1-CARBOXYVINYLTRANSFERASE"/>
    <property type="match status" value="1"/>
</dbReference>
<dbReference type="CDD" id="cd01555">
    <property type="entry name" value="UdpNAET"/>
    <property type="match status" value="1"/>
</dbReference>
<dbReference type="Gramene" id="Pp3c22_22050V3.2">
    <property type="protein sequence ID" value="Pp3c22_22050V3.2"/>
    <property type="gene ID" value="Pp3c22_22050"/>
</dbReference>
<evidence type="ECO:0000256" key="16">
    <source>
        <dbReference type="SAM" id="MobiDB-lite"/>
    </source>
</evidence>
<keyword evidence="5" id="KW-0808">Transferase</keyword>
<accession>A0A7I4CBM8</accession>
<evidence type="ECO:0000256" key="1">
    <source>
        <dbReference type="ARBA" id="ARBA00004496"/>
    </source>
</evidence>
<dbReference type="GO" id="GO:0008360">
    <property type="term" value="P:regulation of cell shape"/>
    <property type="evidence" value="ECO:0007669"/>
    <property type="project" value="UniProtKB-KW"/>
</dbReference>
<dbReference type="GO" id="GO:0005737">
    <property type="term" value="C:cytoplasm"/>
    <property type="evidence" value="ECO:0007669"/>
    <property type="project" value="UniProtKB-SubCell"/>
</dbReference>
<dbReference type="EnsemblPlants" id="Pp3c22_22050V3.2">
    <property type="protein sequence ID" value="Pp3c22_22050V3.2"/>
    <property type="gene ID" value="Pp3c22_22050"/>
</dbReference>
<comment type="catalytic activity">
    <reaction evidence="15">
        <text>phosphoenolpyruvate + UDP-N-acetyl-alpha-D-glucosamine = UDP-N-acetyl-3-O-(1-carboxyvinyl)-alpha-D-glucosamine + phosphate</text>
        <dbReference type="Rhea" id="RHEA:18681"/>
        <dbReference type="ChEBI" id="CHEBI:43474"/>
        <dbReference type="ChEBI" id="CHEBI:57705"/>
        <dbReference type="ChEBI" id="CHEBI:58702"/>
        <dbReference type="ChEBI" id="CHEBI:68483"/>
        <dbReference type="EC" id="2.5.1.7"/>
    </reaction>
</comment>
<dbReference type="EC" id="2.5.1.7" evidence="11"/>
<dbReference type="Gene3D" id="3.65.10.10">
    <property type="entry name" value="Enolpyruvate transferase domain"/>
    <property type="match status" value="2"/>
</dbReference>
<gene>
    <name evidence="18" type="primary">LOC112275125</name>
</gene>
<evidence type="ECO:0000313" key="19">
    <source>
        <dbReference type="Proteomes" id="UP000006727"/>
    </source>
</evidence>
<evidence type="ECO:0000256" key="2">
    <source>
        <dbReference type="ARBA" id="ARBA00004752"/>
    </source>
</evidence>
<keyword evidence="9" id="KW-0961">Cell wall biogenesis/degradation</keyword>
<evidence type="ECO:0000256" key="9">
    <source>
        <dbReference type="ARBA" id="ARBA00023316"/>
    </source>
</evidence>
<evidence type="ECO:0000256" key="15">
    <source>
        <dbReference type="ARBA" id="ARBA00047527"/>
    </source>
</evidence>
<evidence type="ECO:0000256" key="6">
    <source>
        <dbReference type="ARBA" id="ARBA00022960"/>
    </source>
</evidence>
<name>A0A7I4CBM8_PHYPA</name>
<feature type="compositionally biased region" description="Polar residues" evidence="16">
    <location>
        <begin position="1"/>
        <end position="17"/>
    </location>
</feature>
<keyword evidence="6" id="KW-0133">Cell shape</keyword>
<feature type="domain" description="Enolpyruvate transferase" evidence="17">
    <location>
        <begin position="324"/>
        <end position="726"/>
    </location>
</feature>
<feature type="region of interest" description="Disordered" evidence="16">
    <location>
        <begin position="1"/>
        <end position="64"/>
    </location>
</feature>
<evidence type="ECO:0000259" key="17">
    <source>
        <dbReference type="Pfam" id="PF00275"/>
    </source>
</evidence>
<dbReference type="GO" id="GO:0071555">
    <property type="term" value="P:cell wall organization"/>
    <property type="evidence" value="ECO:0007669"/>
    <property type="project" value="UniProtKB-KW"/>
</dbReference>
<evidence type="ECO:0000256" key="8">
    <source>
        <dbReference type="ARBA" id="ARBA00023306"/>
    </source>
</evidence>
<dbReference type="InterPro" id="IPR001986">
    <property type="entry name" value="Enolpyruvate_Tfrase_dom"/>
</dbReference>
<feature type="compositionally biased region" description="Basic residues" evidence="16">
    <location>
        <begin position="30"/>
        <end position="40"/>
    </location>
</feature>
<feature type="compositionally biased region" description="Basic and acidic residues" evidence="16">
    <location>
        <begin position="41"/>
        <end position="55"/>
    </location>
</feature>
<dbReference type="InParanoid" id="A0A7I4CBM8"/>
<dbReference type="NCBIfam" id="TIGR01072">
    <property type="entry name" value="murA"/>
    <property type="match status" value="1"/>
</dbReference>
<reference evidence="18 19" key="1">
    <citation type="journal article" date="2008" name="Science">
        <title>The Physcomitrella genome reveals evolutionary insights into the conquest of land by plants.</title>
        <authorList>
            <person name="Rensing S."/>
            <person name="Lang D."/>
            <person name="Zimmer A."/>
            <person name="Terry A."/>
            <person name="Salamov A."/>
            <person name="Shapiro H."/>
            <person name="Nishiyama T."/>
            <person name="Perroud P.-F."/>
            <person name="Lindquist E."/>
            <person name="Kamisugi Y."/>
            <person name="Tanahashi T."/>
            <person name="Sakakibara K."/>
            <person name="Fujita T."/>
            <person name="Oishi K."/>
            <person name="Shin-I T."/>
            <person name="Kuroki Y."/>
            <person name="Toyoda A."/>
            <person name="Suzuki Y."/>
            <person name="Hashimoto A."/>
            <person name="Yamaguchi K."/>
            <person name="Sugano A."/>
            <person name="Kohara Y."/>
            <person name="Fujiyama A."/>
            <person name="Anterola A."/>
            <person name="Aoki S."/>
            <person name="Ashton N."/>
            <person name="Barbazuk W.B."/>
            <person name="Barker E."/>
            <person name="Bennetzen J."/>
            <person name="Bezanilla M."/>
            <person name="Blankenship R."/>
            <person name="Cho S.H."/>
            <person name="Dutcher S."/>
            <person name="Estelle M."/>
            <person name="Fawcett J.A."/>
            <person name="Gundlach H."/>
            <person name="Hanada K."/>
            <person name="Heyl A."/>
            <person name="Hicks K.A."/>
            <person name="Hugh J."/>
            <person name="Lohr M."/>
            <person name="Mayer K."/>
            <person name="Melkozernov A."/>
            <person name="Murata T."/>
            <person name="Nelson D."/>
            <person name="Pils B."/>
            <person name="Prigge M."/>
            <person name="Reiss B."/>
            <person name="Renner T."/>
            <person name="Rombauts S."/>
            <person name="Rushton P."/>
            <person name="Sanderfoot A."/>
            <person name="Schween G."/>
            <person name="Shiu S.-H."/>
            <person name="Stueber K."/>
            <person name="Theodoulou F.L."/>
            <person name="Tu H."/>
            <person name="Van de Peer Y."/>
            <person name="Verrier P.J."/>
            <person name="Waters E."/>
            <person name="Wood A."/>
            <person name="Yang L."/>
            <person name="Cove D."/>
            <person name="Cuming A."/>
            <person name="Hasebe M."/>
            <person name="Lucas S."/>
            <person name="Mishler D.B."/>
            <person name="Reski R."/>
            <person name="Grigoriev I."/>
            <person name="Quatrano R.S."/>
            <person name="Boore J.L."/>
        </authorList>
    </citation>
    <scope>NUCLEOTIDE SEQUENCE [LARGE SCALE GENOMIC DNA]</scope>
    <source>
        <strain evidence="18 19">cv. Gransden 2004</strain>
    </source>
</reference>
<comment type="subcellular location">
    <subcellularLocation>
        <location evidence="1">Cytoplasm</location>
    </subcellularLocation>
</comment>
<evidence type="ECO:0000256" key="11">
    <source>
        <dbReference type="ARBA" id="ARBA00039108"/>
    </source>
</evidence>
<reference evidence="18 19" key="2">
    <citation type="journal article" date="2018" name="Plant J.">
        <title>The Physcomitrella patens chromosome-scale assembly reveals moss genome structure and evolution.</title>
        <authorList>
            <person name="Lang D."/>
            <person name="Ullrich K.K."/>
            <person name="Murat F."/>
            <person name="Fuchs J."/>
            <person name="Jenkins J."/>
            <person name="Haas F.B."/>
            <person name="Piednoel M."/>
            <person name="Gundlach H."/>
            <person name="Van Bel M."/>
            <person name="Meyberg R."/>
            <person name="Vives C."/>
            <person name="Morata J."/>
            <person name="Symeonidi A."/>
            <person name="Hiss M."/>
            <person name="Muchero W."/>
            <person name="Kamisugi Y."/>
            <person name="Saleh O."/>
            <person name="Blanc G."/>
            <person name="Decker E.L."/>
            <person name="van Gessel N."/>
            <person name="Grimwood J."/>
            <person name="Hayes R.D."/>
            <person name="Graham S.W."/>
            <person name="Gunter L.E."/>
            <person name="McDaniel S.F."/>
            <person name="Hoernstein S.N.W."/>
            <person name="Larsson A."/>
            <person name="Li F.W."/>
            <person name="Perroud P.F."/>
            <person name="Phillips J."/>
            <person name="Ranjan P."/>
            <person name="Rokshar D.S."/>
            <person name="Rothfels C.J."/>
            <person name="Schneider L."/>
            <person name="Shu S."/>
            <person name="Stevenson D.W."/>
            <person name="Thummler F."/>
            <person name="Tillich M."/>
            <person name="Villarreal Aguilar J.C."/>
            <person name="Widiez T."/>
            <person name="Wong G.K."/>
            <person name="Wymore A."/>
            <person name="Zhang Y."/>
            <person name="Zimmer A.D."/>
            <person name="Quatrano R.S."/>
            <person name="Mayer K.F.X."/>
            <person name="Goodstein D."/>
            <person name="Casacuberta J.M."/>
            <person name="Vandepoele K."/>
            <person name="Reski R."/>
            <person name="Cuming A.C."/>
            <person name="Tuskan G.A."/>
            <person name="Maumus F."/>
            <person name="Salse J."/>
            <person name="Schmutz J."/>
            <person name="Rensing S.A."/>
        </authorList>
    </citation>
    <scope>NUCLEOTIDE SEQUENCE [LARGE SCALE GENOMIC DNA]</scope>
    <source>
        <strain evidence="18 19">cv. Gransden 2004</strain>
    </source>
</reference>
<reference evidence="18" key="3">
    <citation type="submission" date="2020-12" db="UniProtKB">
        <authorList>
            <consortium name="EnsemblPlants"/>
        </authorList>
    </citation>
    <scope>IDENTIFICATION</scope>
</reference>
<comment type="similarity">
    <text evidence="10">Belongs to the EPSP synthase family. MurA subfamily.</text>
</comment>
<keyword evidence="3" id="KW-0963">Cytoplasm</keyword>
<evidence type="ECO:0000256" key="12">
    <source>
        <dbReference type="ARBA" id="ARBA00039754"/>
    </source>
</evidence>
<protein>
    <recommendedName>
        <fullName evidence="12">UDP-N-acetylglucosamine 1-carboxyvinyltransferase</fullName>
        <ecNumber evidence="11">2.5.1.7</ecNumber>
    </recommendedName>
    <alternativeName>
        <fullName evidence="13">Enoylpyruvate transferase</fullName>
    </alternativeName>
    <alternativeName>
        <fullName evidence="14">UDP-N-acetylglucosamine enolpyruvyl transferase</fullName>
    </alternativeName>
</protein>
<keyword evidence="19" id="KW-1185">Reference proteome</keyword>
<evidence type="ECO:0000256" key="4">
    <source>
        <dbReference type="ARBA" id="ARBA00022618"/>
    </source>
</evidence>
<dbReference type="SUPFAM" id="SSF55205">
    <property type="entry name" value="EPT/RTPC-like"/>
    <property type="match status" value="1"/>
</dbReference>
<keyword evidence="7" id="KW-0573">Peptidoglycan synthesis</keyword>
<comment type="pathway">
    <text evidence="2">Cell wall biogenesis; peptidoglycan biosynthesis.</text>
</comment>
<evidence type="ECO:0000256" key="5">
    <source>
        <dbReference type="ARBA" id="ARBA00022679"/>
    </source>
</evidence>
<dbReference type="AlphaFoldDB" id="A0A7I4CBM8"/>
<evidence type="ECO:0000256" key="7">
    <source>
        <dbReference type="ARBA" id="ARBA00022984"/>
    </source>
</evidence>
<evidence type="ECO:0000313" key="18">
    <source>
        <dbReference type="EnsemblPlants" id="Pp3c22_22050V3.2"/>
    </source>
</evidence>
<dbReference type="HAMAP" id="MF_00111">
    <property type="entry name" value="MurA"/>
    <property type="match status" value="1"/>
</dbReference>
<dbReference type="InterPro" id="IPR005750">
    <property type="entry name" value="UDP_GlcNAc_COvinyl_MurA"/>
</dbReference>
<keyword evidence="8" id="KW-0131">Cell cycle</keyword>
<evidence type="ECO:0000256" key="13">
    <source>
        <dbReference type="ARBA" id="ARBA00042443"/>
    </source>
</evidence>
<keyword evidence="4" id="KW-0132">Cell division</keyword>